<sequence>MYRCSSLPELAALLLPVAAELRFEALEIETTCDVLSLVVASIQATSHCPSSISPLHASIAAICERLPTCHGLPWLCGSTFRFAAFSVPRLAVPTAFSRSAYPLWSLHGLVARLALLNSKRR</sequence>
<proteinExistence type="predicted"/>
<dbReference type="EMBL" id="CADCTR010001050">
    <property type="protein sequence ID" value="CAA9279005.1"/>
    <property type="molecule type" value="Genomic_DNA"/>
</dbReference>
<gene>
    <name evidence="1" type="ORF">AVDCRST_MAG93-3063</name>
</gene>
<protein>
    <submittedName>
        <fullName evidence="1">Uncharacterized protein</fullName>
    </submittedName>
</protein>
<evidence type="ECO:0000313" key="1">
    <source>
        <dbReference type="EMBL" id="CAA9279005.1"/>
    </source>
</evidence>
<accession>A0A6J4JFA4</accession>
<dbReference type="AlphaFoldDB" id="A0A6J4JFA4"/>
<reference evidence="1" key="1">
    <citation type="submission" date="2020-02" db="EMBL/GenBank/DDBJ databases">
        <authorList>
            <person name="Meier V. D."/>
        </authorList>
    </citation>
    <scope>NUCLEOTIDE SEQUENCE</scope>
    <source>
        <strain evidence="1">AVDCRST_MAG93</strain>
    </source>
</reference>
<organism evidence="1">
    <name type="scientific">uncultured Chloroflexia bacterium</name>
    <dbReference type="NCBI Taxonomy" id="1672391"/>
    <lineage>
        <taxon>Bacteria</taxon>
        <taxon>Bacillati</taxon>
        <taxon>Chloroflexota</taxon>
        <taxon>Chloroflexia</taxon>
        <taxon>environmental samples</taxon>
    </lineage>
</organism>
<name>A0A6J4JFA4_9CHLR</name>